<evidence type="ECO:0000313" key="2">
    <source>
        <dbReference type="Proteomes" id="UP001054837"/>
    </source>
</evidence>
<reference evidence="1 2" key="1">
    <citation type="submission" date="2021-06" db="EMBL/GenBank/DDBJ databases">
        <title>Caerostris darwini draft genome.</title>
        <authorList>
            <person name="Kono N."/>
            <person name="Arakawa K."/>
        </authorList>
    </citation>
    <scope>NUCLEOTIDE SEQUENCE [LARGE SCALE GENOMIC DNA]</scope>
</reference>
<organism evidence="1 2">
    <name type="scientific">Caerostris darwini</name>
    <dbReference type="NCBI Taxonomy" id="1538125"/>
    <lineage>
        <taxon>Eukaryota</taxon>
        <taxon>Metazoa</taxon>
        <taxon>Ecdysozoa</taxon>
        <taxon>Arthropoda</taxon>
        <taxon>Chelicerata</taxon>
        <taxon>Arachnida</taxon>
        <taxon>Araneae</taxon>
        <taxon>Araneomorphae</taxon>
        <taxon>Entelegynae</taxon>
        <taxon>Araneoidea</taxon>
        <taxon>Araneidae</taxon>
        <taxon>Caerostris</taxon>
    </lineage>
</organism>
<dbReference type="EMBL" id="BPLQ01001838">
    <property type="protein sequence ID" value="GIX85906.1"/>
    <property type="molecule type" value="Genomic_DNA"/>
</dbReference>
<keyword evidence="2" id="KW-1185">Reference proteome</keyword>
<feature type="non-terminal residue" evidence="1">
    <location>
        <position position="1"/>
    </location>
</feature>
<protein>
    <submittedName>
        <fullName evidence="1">Uncharacterized protein</fullName>
    </submittedName>
</protein>
<comment type="caution">
    <text evidence="1">The sequence shown here is derived from an EMBL/GenBank/DDBJ whole genome shotgun (WGS) entry which is preliminary data.</text>
</comment>
<proteinExistence type="predicted"/>
<dbReference type="Proteomes" id="UP001054837">
    <property type="component" value="Unassembled WGS sequence"/>
</dbReference>
<sequence length="84" mass="9594">AHIQNESIRYQTEHNISYTNYYFNNINITTSASASSRRKAVCYPIDYLVLDEFIWPSFIWPSLPHVISPLSLNSGVSSSNKLIV</sequence>
<evidence type="ECO:0000313" key="1">
    <source>
        <dbReference type="EMBL" id="GIX85906.1"/>
    </source>
</evidence>
<accession>A0AAV4NMA7</accession>
<name>A0AAV4NMA7_9ARAC</name>
<dbReference type="AlphaFoldDB" id="A0AAV4NMA7"/>
<gene>
    <name evidence="1" type="ORF">CDAR_436411</name>
</gene>